<keyword evidence="1" id="KW-0472">Membrane</keyword>
<dbReference type="EMBL" id="MF197548">
    <property type="protein sequence ID" value="AUG32890.1"/>
    <property type="molecule type" value="Genomic_DNA"/>
</dbReference>
<keyword evidence="2" id="KW-0496">Mitochondrion</keyword>
<organism evidence="2">
    <name type="scientific">Birmella discoidalisa</name>
    <dbReference type="NCBI Taxonomy" id="2060665"/>
    <lineage>
        <taxon>Eukaryota</taxon>
        <taxon>Metazoa</taxon>
        <taxon>Ecdysozoa</taxon>
        <taxon>Arthropoda</taxon>
        <taxon>Hexapoda</taxon>
        <taxon>Insecta</taxon>
        <taxon>Pterygota</taxon>
        <taxon>Neoptera</taxon>
        <taxon>Endopterygota</taxon>
        <taxon>Hymenoptera</taxon>
        <taxon>Tenthredinoidea</taxon>
        <taxon>Tenthredinidae</taxon>
        <taxon>Heterarthrinae</taxon>
        <taxon>Birmella</taxon>
    </lineage>
</organism>
<keyword evidence="1" id="KW-1133">Transmembrane helix</keyword>
<dbReference type="AlphaFoldDB" id="A0A2H4ZQU9"/>
<protein>
    <submittedName>
        <fullName evidence="2">ATP synthase F0 subunit 8</fullName>
    </submittedName>
</protein>
<reference evidence="2" key="1">
    <citation type="submission" date="2017-06" db="EMBL/GenBank/DDBJ databases">
        <title>Advancement in sequencing the mitochondrial genome of Birmella discoidalisa Wei, 1994 (Hymenoptera: Tenthredinidae) and the phylogenetic classification of Fenusiniry structures of sawflies.</title>
        <authorList>
            <person name="Wu R."/>
            <person name="Wei M."/>
            <person name="Liu M."/>
            <person name="Niu G."/>
        </authorList>
    </citation>
    <scope>NUCLEOTIDE SEQUENCE</scope>
</reference>
<proteinExistence type="predicted"/>
<gene>
    <name evidence="2" type="primary">ATP8</name>
</gene>
<evidence type="ECO:0000256" key="1">
    <source>
        <dbReference type="SAM" id="Phobius"/>
    </source>
</evidence>
<accession>A0A2H4ZQU9</accession>
<sequence>MPQMFPLLWTFLYIYFILIFMLFNIMNFYNFNKIIKSKKKNFINLKNFNMNWKW</sequence>
<keyword evidence="1" id="KW-0812">Transmembrane</keyword>
<geneLocation type="mitochondrion" evidence="2"/>
<feature type="transmembrane region" description="Helical" evidence="1">
    <location>
        <begin position="12"/>
        <end position="31"/>
    </location>
</feature>
<evidence type="ECO:0000313" key="2">
    <source>
        <dbReference type="EMBL" id="AUG32890.1"/>
    </source>
</evidence>
<name>A0A2H4ZQU9_9HYME</name>